<dbReference type="STRING" id="452652.KSE_07650"/>
<keyword evidence="3" id="KW-1185">Reference proteome</keyword>
<gene>
    <name evidence="2" type="ordered locus">KSE_07650</name>
</gene>
<evidence type="ECO:0000313" key="3">
    <source>
        <dbReference type="Proteomes" id="UP000007076"/>
    </source>
</evidence>
<feature type="signal peptide" evidence="1">
    <location>
        <begin position="1"/>
        <end position="29"/>
    </location>
</feature>
<dbReference type="RefSeq" id="WP_014133924.1">
    <property type="nucleotide sequence ID" value="NC_016109.1"/>
</dbReference>
<accession>E4N5X4</accession>
<keyword evidence="1" id="KW-0732">Signal</keyword>
<dbReference type="Proteomes" id="UP000007076">
    <property type="component" value="Chromosome"/>
</dbReference>
<dbReference type="KEGG" id="ksk:KSE_07650"/>
<evidence type="ECO:0000256" key="1">
    <source>
        <dbReference type="SAM" id="SignalP"/>
    </source>
</evidence>
<evidence type="ECO:0000313" key="2">
    <source>
        <dbReference type="EMBL" id="BAJ26605.1"/>
    </source>
</evidence>
<dbReference type="AlphaFoldDB" id="E4N5X4"/>
<dbReference type="PATRIC" id="fig|452652.3.peg.752"/>
<dbReference type="HOGENOM" id="CLU_2395812_0_0_11"/>
<feature type="chain" id="PRO_5003186458" evidence="1">
    <location>
        <begin position="30"/>
        <end position="93"/>
    </location>
</feature>
<sequence>MRFRTAAKAATTLAIAGGLTVAVAGVAFAAPTNLTGKGCPSSYVNNADGGTWTQTLTKKFIAPNGFQYGDYKVTFRTPAGSLSNEGIKEYRCY</sequence>
<protein>
    <submittedName>
        <fullName evidence="2">Uncharacterized protein</fullName>
    </submittedName>
</protein>
<reference evidence="2 3" key="1">
    <citation type="journal article" date="2010" name="DNA Res.">
        <title>Genome sequence of Kitasatospora setae NBRC 14216T: an evolutionary snapshot of the family Streptomycetaceae.</title>
        <authorList>
            <person name="Ichikawa N."/>
            <person name="Oguchi A."/>
            <person name="Ikeda H."/>
            <person name="Ishikawa J."/>
            <person name="Kitani S."/>
            <person name="Watanabe Y."/>
            <person name="Nakamura S."/>
            <person name="Katano Y."/>
            <person name="Kishi E."/>
            <person name="Sasagawa M."/>
            <person name="Ankai A."/>
            <person name="Fukui S."/>
            <person name="Hashimoto Y."/>
            <person name="Kamata S."/>
            <person name="Otoguro M."/>
            <person name="Tanikawa S."/>
            <person name="Nihira T."/>
            <person name="Horinouchi S."/>
            <person name="Ohnishi Y."/>
            <person name="Hayakawa M."/>
            <person name="Kuzuyama T."/>
            <person name="Arisawa A."/>
            <person name="Nomoto F."/>
            <person name="Miura H."/>
            <person name="Takahashi Y."/>
            <person name="Fujita N."/>
        </authorList>
    </citation>
    <scope>NUCLEOTIDE SEQUENCE [LARGE SCALE GENOMIC DNA]</scope>
    <source>
        <strain evidence="3">ATCC 33774 / DSM 43861 / JCM 3304 / KCC A-0304 / NBRC 14216 / KM-6054</strain>
    </source>
</reference>
<dbReference type="EMBL" id="AP010968">
    <property type="protein sequence ID" value="BAJ26605.1"/>
    <property type="molecule type" value="Genomic_DNA"/>
</dbReference>
<proteinExistence type="predicted"/>
<name>E4N5X4_KITSK</name>
<organism evidence="2 3">
    <name type="scientific">Kitasatospora setae (strain ATCC 33774 / DSM 43861 / JCM 3304 / KCC A-0304 / NBRC 14216 / KM-6054)</name>
    <name type="common">Streptomyces setae</name>
    <dbReference type="NCBI Taxonomy" id="452652"/>
    <lineage>
        <taxon>Bacteria</taxon>
        <taxon>Bacillati</taxon>
        <taxon>Actinomycetota</taxon>
        <taxon>Actinomycetes</taxon>
        <taxon>Kitasatosporales</taxon>
        <taxon>Streptomycetaceae</taxon>
        <taxon>Kitasatospora</taxon>
    </lineage>
</organism>